<evidence type="ECO:0000313" key="5">
    <source>
        <dbReference type="EMBL" id="SOV83567.1"/>
    </source>
</evidence>
<dbReference type="EMBL" id="LT969577">
    <property type="protein sequence ID" value="SOV83567.1"/>
    <property type="molecule type" value="Genomic_DNA"/>
</dbReference>
<dbReference type="InterPro" id="IPR036603">
    <property type="entry name" value="RBP11-like"/>
</dbReference>
<sequence length="881" mass="104464">MPFLVFISLWLHTIIVIYKCVHIFKSSYISSAGKLLLFERKNKRGKIKLILNKNKEEKNIRRESLKKYIVHSTDNDKEFIHINDNYKIFQKKNFIKKYHVKDEEIKEYLEQINNNRASGYEPKFPEETFRTPDGLTNIILDYKYKNDNLKIHNYYYFFLYFLKKLRDEEKRKIKLRKRMEGKNDEYGDSINDDDDLDNRMINVQEFLFLKKKGFFEGELYTWKNWVLLNRGEWRDTIVYGDEDDNNCGNNSNSNSNSSSNINSNSSSNNNSNSSSNNNSNSSSNNNSNSSSNNNSNSSSNNNSNSNSSSNFYGDDNIYNVYNNYHKERYDIKTLRPLVEPKMKRMPIEYWGSFRAIDFNVNHYPIYKKLFDYFNKVNVNENDETGKFYPFLFFPRFGIGRDRLGLGYGDAQYFGNYGDFYEKRKEREERLRKRNIEMQLKGNDNDKYDMNIIDNKCSEKILNTNIHKEIFIDKDDFGPNFIKIEEATDIIKYPQNGKLYQKFYLGPLNITDGHTFGSLIKYVCQTQIYGYAIVAIKVHNMNEDTKINNVQEDLLEIALNISDVCIYSKEINLESNIRLIFKGPLMLVAGMIPLPSHLKIINKEHYICTIKEDGFIDISIKIEYGKGHWLTYDKGLYKRERGSDNDCMKKREIKEVVNKNYMPISSSFGACRMIRLTVHKIATKFWCEDRCEFTDPKQMLVVEIWTDCRMLPKNVLLYGIKNIKKILRKFREMIIKDTDFTFQEEEQEIKNLWPAIDKYKYLQTRQKMEGGPPIHNIDEDVLSEQIQKNKSLDPFSQELMNPDNFPKHSNIQLPIQDTPPPFLDTLEWLKMELKKENNKNNITQCKNTKWKETKNKDKFNKKRTFDYDEYLNHRLSDILNEK</sequence>
<dbReference type="SUPFAM" id="SSF55257">
    <property type="entry name" value="RBP11-like subunits of RNA polymerase"/>
    <property type="match status" value="1"/>
</dbReference>
<evidence type="ECO:0000256" key="2">
    <source>
        <dbReference type="ARBA" id="ARBA00023163"/>
    </source>
</evidence>
<dbReference type="GO" id="GO:0006351">
    <property type="term" value="P:DNA-templated transcription"/>
    <property type="evidence" value="ECO:0007669"/>
    <property type="project" value="InterPro"/>
</dbReference>
<feature type="compositionally biased region" description="Low complexity" evidence="3">
    <location>
        <begin position="249"/>
        <end position="310"/>
    </location>
</feature>
<dbReference type="GO" id="GO:0000428">
    <property type="term" value="C:DNA-directed RNA polymerase complex"/>
    <property type="evidence" value="ECO:0007669"/>
    <property type="project" value="UniProtKB-KW"/>
</dbReference>
<dbReference type="InterPro" id="IPR011263">
    <property type="entry name" value="DNA-dir_RNA_pol_RpoA/D/Rpb3"/>
</dbReference>
<dbReference type="GO" id="GO:0046983">
    <property type="term" value="F:protein dimerization activity"/>
    <property type="evidence" value="ECO:0007669"/>
    <property type="project" value="InterPro"/>
</dbReference>
<dbReference type="SUPFAM" id="SSF56553">
    <property type="entry name" value="Insert subdomain of RNA polymerase alpha subunit"/>
    <property type="match status" value="1"/>
</dbReference>
<dbReference type="Proteomes" id="UP000240500">
    <property type="component" value="Chromosome 14"/>
</dbReference>
<dbReference type="Gene3D" id="3.30.1360.10">
    <property type="entry name" value="RNA polymerase, RBP11-like subunit"/>
    <property type="match status" value="1"/>
</dbReference>
<dbReference type="Pfam" id="PF01000">
    <property type="entry name" value="RNA_pol_A_bac"/>
    <property type="match status" value="1"/>
</dbReference>
<dbReference type="PANTHER" id="PTHR13029:SF21">
    <property type="entry name" value="PEPTIDASE S74 DOMAIN-CONTAINING PROTEIN"/>
    <property type="match status" value="1"/>
</dbReference>
<reference evidence="5 6" key="1">
    <citation type="submission" date="2016-09" db="EMBL/GenBank/DDBJ databases">
        <authorList>
            <consortium name="Pathogen Informatics"/>
        </authorList>
    </citation>
    <scope>NUCLEOTIDE SEQUENCE [LARGE SCALE GENOMIC DNA]</scope>
</reference>
<organism evidence="5 6">
    <name type="scientific">Plasmodium reichenowi</name>
    <dbReference type="NCBI Taxonomy" id="5854"/>
    <lineage>
        <taxon>Eukaryota</taxon>
        <taxon>Sar</taxon>
        <taxon>Alveolata</taxon>
        <taxon>Apicomplexa</taxon>
        <taxon>Aconoidasida</taxon>
        <taxon>Haemosporida</taxon>
        <taxon>Plasmodiidae</taxon>
        <taxon>Plasmodium</taxon>
        <taxon>Plasmodium (Laverania)</taxon>
    </lineage>
</organism>
<dbReference type="PANTHER" id="PTHR13029">
    <property type="match status" value="1"/>
</dbReference>
<name>A0A2P9DRG1_PLARE</name>
<evidence type="ECO:0000313" key="6">
    <source>
        <dbReference type="Proteomes" id="UP000240500"/>
    </source>
</evidence>
<evidence type="ECO:0000259" key="4">
    <source>
        <dbReference type="SMART" id="SM00662"/>
    </source>
</evidence>
<protein>
    <submittedName>
        <fullName evidence="5">DNA-directed RNA polymerase, alpha subunit, putative</fullName>
    </submittedName>
</protein>
<dbReference type="SMART" id="SM00662">
    <property type="entry name" value="RPOLD"/>
    <property type="match status" value="1"/>
</dbReference>
<proteinExistence type="predicted"/>
<dbReference type="OrthoDB" id="360088at2759"/>
<dbReference type="InterPro" id="IPR011262">
    <property type="entry name" value="DNA-dir_RNA_pol_insert"/>
</dbReference>
<feature type="region of interest" description="Disordered" evidence="3">
    <location>
        <begin position="244"/>
        <end position="310"/>
    </location>
</feature>
<dbReference type="InterPro" id="IPR051577">
    <property type="entry name" value="MRF-like"/>
</dbReference>
<keyword evidence="2" id="KW-0804">Transcription</keyword>
<keyword evidence="1 5" id="KW-0240">DNA-directed RNA polymerase</keyword>
<dbReference type="InterPro" id="IPR036643">
    <property type="entry name" value="RNApol_insert_sf"/>
</dbReference>
<dbReference type="AlphaFoldDB" id="A0A2P9DRG1"/>
<accession>A0A2P9DRG1</accession>
<feature type="domain" description="DNA-directed RNA polymerase RpoA/D/Rpb3-type" evidence="4">
    <location>
        <begin position="499"/>
        <end position="732"/>
    </location>
</feature>
<dbReference type="Gene3D" id="2.170.120.12">
    <property type="entry name" value="DNA-directed RNA polymerase, insert domain"/>
    <property type="match status" value="1"/>
</dbReference>
<dbReference type="GO" id="GO:0003899">
    <property type="term" value="F:DNA-directed RNA polymerase activity"/>
    <property type="evidence" value="ECO:0007669"/>
    <property type="project" value="InterPro"/>
</dbReference>
<dbReference type="VEuPathDB" id="PlasmoDB:PRCDC_1471900"/>
<dbReference type="VEuPathDB" id="PlasmoDB:PRG01_1472600"/>
<evidence type="ECO:0000256" key="3">
    <source>
        <dbReference type="SAM" id="MobiDB-lite"/>
    </source>
</evidence>
<evidence type="ECO:0000256" key="1">
    <source>
        <dbReference type="ARBA" id="ARBA00022478"/>
    </source>
</evidence>
<gene>
    <name evidence="5" type="ORF">PRG01_1472600</name>
</gene>